<feature type="signal peptide" evidence="1">
    <location>
        <begin position="1"/>
        <end position="20"/>
    </location>
</feature>
<organism evidence="2 3">
    <name type="scientific">Cereibacter changlensis</name>
    <dbReference type="NCBI Taxonomy" id="402884"/>
    <lineage>
        <taxon>Bacteria</taxon>
        <taxon>Pseudomonadati</taxon>
        <taxon>Pseudomonadota</taxon>
        <taxon>Alphaproteobacteria</taxon>
        <taxon>Rhodobacterales</taxon>
        <taxon>Paracoccaceae</taxon>
        <taxon>Cereibacter</taxon>
    </lineage>
</organism>
<dbReference type="EMBL" id="SWAU01000060">
    <property type="protein sequence ID" value="TKA97058.1"/>
    <property type="molecule type" value="Genomic_DNA"/>
</dbReference>
<evidence type="ECO:0008006" key="4">
    <source>
        <dbReference type="Google" id="ProtNLM"/>
    </source>
</evidence>
<keyword evidence="1" id="KW-0732">Signal</keyword>
<evidence type="ECO:0000313" key="2">
    <source>
        <dbReference type="EMBL" id="TKA97058.1"/>
    </source>
</evidence>
<dbReference type="Proteomes" id="UP000306340">
    <property type="component" value="Unassembled WGS sequence"/>
</dbReference>
<reference evidence="2 3" key="1">
    <citation type="submission" date="2019-04" db="EMBL/GenBank/DDBJ databases">
        <title>Crypto-aerobic microbial life in anoxic (sulfidic) marine sediments.</title>
        <authorList>
            <person name="Bhattacharya S."/>
            <person name="Roy C."/>
            <person name="Mondal N."/>
            <person name="Sarkar J."/>
            <person name="Mandal S."/>
            <person name="Rameez M.J."/>
            <person name="Ghosh W."/>
        </authorList>
    </citation>
    <scope>NUCLEOTIDE SEQUENCE [LARGE SCALE GENOMIC DNA]</scope>
    <source>
        <strain evidence="2 3">SBBC</strain>
    </source>
</reference>
<evidence type="ECO:0000313" key="3">
    <source>
        <dbReference type="Proteomes" id="UP000306340"/>
    </source>
</evidence>
<name>A0A4U0YYZ3_9RHOB</name>
<proteinExistence type="predicted"/>
<comment type="caution">
    <text evidence="2">The sequence shown here is derived from an EMBL/GenBank/DDBJ whole genome shotgun (WGS) entry which is preliminary data.</text>
</comment>
<dbReference type="AlphaFoldDB" id="A0A4U0YYZ3"/>
<feature type="chain" id="PRO_5020855030" description="Alginate biosynthesis protein AlgF" evidence="1">
    <location>
        <begin position="21"/>
        <end position="203"/>
    </location>
</feature>
<sequence>MRMIWQGLAVSLLMGTGAQAGALSDAIFAPGAFAATDPAVVTRYDHERSGPEGPGFRPVAEGALVITPGLVEGKPQLVLTHEDAGRTAPVAAFPASAGDPVLLYFLENTVRSMAALTGGSPFYIRNRMRDALVQAETAVGEGPVVAEVKPFSEDPNREKMGAFADLVLRFELTPGAAVPLSLLSADTTAAGGAYRETLTLEGS</sequence>
<protein>
    <recommendedName>
        <fullName evidence="4">Alginate biosynthesis protein AlgF</fullName>
    </recommendedName>
</protein>
<gene>
    <name evidence="2" type="ORF">FAZ78_08240</name>
</gene>
<evidence type="ECO:0000256" key="1">
    <source>
        <dbReference type="SAM" id="SignalP"/>
    </source>
</evidence>
<accession>A0A4U0YYZ3</accession>
<dbReference type="RefSeq" id="WP_136792116.1">
    <property type="nucleotide sequence ID" value="NZ_SWAU01000060.1"/>
</dbReference>